<dbReference type="EMBL" id="JAATHJ010000001">
    <property type="protein sequence ID" value="NJP36106.1"/>
    <property type="molecule type" value="Genomic_DNA"/>
</dbReference>
<dbReference type="Proteomes" id="UP000752012">
    <property type="component" value="Unassembled WGS sequence"/>
</dbReference>
<protein>
    <submittedName>
        <fullName evidence="2">STAS domain-containing protein</fullName>
    </submittedName>
</protein>
<keyword evidence="3" id="KW-1185">Reference proteome</keyword>
<dbReference type="InterPro" id="IPR036513">
    <property type="entry name" value="STAS_dom_sf"/>
</dbReference>
<proteinExistence type="predicted"/>
<name>A0A969PPM4_9BACI</name>
<dbReference type="SUPFAM" id="SSF52091">
    <property type="entry name" value="SpoIIaa-like"/>
    <property type="match status" value="1"/>
</dbReference>
<dbReference type="PROSITE" id="PS50801">
    <property type="entry name" value="STAS"/>
    <property type="match status" value="1"/>
</dbReference>
<evidence type="ECO:0000313" key="3">
    <source>
        <dbReference type="Proteomes" id="UP000752012"/>
    </source>
</evidence>
<dbReference type="AlphaFoldDB" id="A0A969PPM4"/>
<dbReference type="PANTHER" id="PTHR33745">
    <property type="entry name" value="RSBT ANTAGONIST PROTEIN RSBS-RELATED"/>
    <property type="match status" value="1"/>
</dbReference>
<sequence length="268" mass="30459">MSVQEAEIFEDLDGLTADLMESLRESSPFLHEDENSYEMHYRLSYGLMETIRRRLEGKNGATPLDKLDYDTHNRAAEGGLEIEDMTGYLNQMRMELLKRLQGKAEHTSTSCYQLINSIVEVFDEVINSTTANYNSRYQEQLEQMRKEMLELSAPIVPVRDRISVLPLIGNLTQRRTSSLLENTLPRLTESQIQTVIVDFSGAYEITQEVADHLFMILDSMKLVGLKVIVSGIRSETAQMIIAQNISLADYPTYQSVKSVLNDIAGHEN</sequence>
<dbReference type="InterPro" id="IPR002645">
    <property type="entry name" value="STAS_dom"/>
</dbReference>
<reference evidence="2 3" key="1">
    <citation type="submission" date="2020-03" db="EMBL/GenBank/DDBJ databases">
        <title>Assessment of the enzymatic potential of alkaline-tolerant lipase obtained from Bacillus luteus H11 (technogenic soil) for the bioremediation of saline soils contaminated with petroleum substances.</title>
        <authorList>
            <person name="Kalwasinska A."/>
        </authorList>
    </citation>
    <scope>NUCLEOTIDE SEQUENCE [LARGE SCALE GENOMIC DNA]</scope>
    <source>
        <strain evidence="2 3">H11</strain>
    </source>
</reference>
<organism evidence="2 3">
    <name type="scientific">Alkalicoccus luteus</name>
    <dbReference type="NCBI Taxonomy" id="1237094"/>
    <lineage>
        <taxon>Bacteria</taxon>
        <taxon>Bacillati</taxon>
        <taxon>Bacillota</taxon>
        <taxon>Bacilli</taxon>
        <taxon>Bacillales</taxon>
        <taxon>Bacillaceae</taxon>
        <taxon>Alkalicoccus</taxon>
    </lineage>
</organism>
<evidence type="ECO:0000259" key="1">
    <source>
        <dbReference type="PROSITE" id="PS50801"/>
    </source>
</evidence>
<dbReference type="InterPro" id="IPR051932">
    <property type="entry name" value="Bact_StressResp_Reg"/>
</dbReference>
<dbReference type="Pfam" id="PF01740">
    <property type="entry name" value="STAS"/>
    <property type="match status" value="1"/>
</dbReference>
<gene>
    <name evidence="2" type="ORF">HCN83_00705</name>
</gene>
<dbReference type="CDD" id="cd07041">
    <property type="entry name" value="STAS_RsbR_RsbS_like"/>
    <property type="match status" value="1"/>
</dbReference>
<dbReference type="Gene3D" id="3.30.750.24">
    <property type="entry name" value="STAS domain"/>
    <property type="match status" value="1"/>
</dbReference>
<feature type="domain" description="STAS" evidence="1">
    <location>
        <begin position="152"/>
        <end position="263"/>
    </location>
</feature>
<accession>A0A969PPM4</accession>
<dbReference type="PANTHER" id="PTHR33745:SF8">
    <property type="entry name" value="BLUE-LIGHT PHOTORECEPTOR"/>
    <property type="match status" value="1"/>
</dbReference>
<comment type="caution">
    <text evidence="2">The sequence shown here is derived from an EMBL/GenBank/DDBJ whole genome shotgun (WGS) entry which is preliminary data.</text>
</comment>
<evidence type="ECO:0000313" key="2">
    <source>
        <dbReference type="EMBL" id="NJP36106.1"/>
    </source>
</evidence>